<evidence type="ECO:0000256" key="6">
    <source>
        <dbReference type="SAM" id="MobiDB-lite"/>
    </source>
</evidence>
<dbReference type="AlphaFoldDB" id="A0ABD0L1D3"/>
<evidence type="ECO:0000259" key="7">
    <source>
        <dbReference type="PROSITE" id="PS50054"/>
    </source>
</evidence>
<comment type="caution">
    <text evidence="9">The sequence shown here is derived from an EMBL/GenBank/DDBJ whole genome shotgun (WGS) entry which is preliminary data.</text>
</comment>
<organism evidence="9 10">
    <name type="scientific">Batillaria attramentaria</name>
    <dbReference type="NCBI Taxonomy" id="370345"/>
    <lineage>
        <taxon>Eukaryota</taxon>
        <taxon>Metazoa</taxon>
        <taxon>Spiralia</taxon>
        <taxon>Lophotrochozoa</taxon>
        <taxon>Mollusca</taxon>
        <taxon>Gastropoda</taxon>
        <taxon>Caenogastropoda</taxon>
        <taxon>Sorbeoconcha</taxon>
        <taxon>Cerithioidea</taxon>
        <taxon>Batillariidae</taxon>
        <taxon>Batillaria</taxon>
    </lineage>
</organism>
<dbReference type="PANTHER" id="PTHR46377:SF1">
    <property type="entry name" value="DUAL SPECIFICITY PROTEIN PHOSPHATASE 19"/>
    <property type="match status" value="1"/>
</dbReference>
<comment type="catalytic activity">
    <reaction evidence="5">
        <text>O-phospho-L-threonyl-[protein] + H2O = L-threonyl-[protein] + phosphate</text>
        <dbReference type="Rhea" id="RHEA:47004"/>
        <dbReference type="Rhea" id="RHEA-COMP:11060"/>
        <dbReference type="Rhea" id="RHEA-COMP:11605"/>
        <dbReference type="ChEBI" id="CHEBI:15377"/>
        <dbReference type="ChEBI" id="CHEBI:30013"/>
        <dbReference type="ChEBI" id="CHEBI:43474"/>
        <dbReference type="ChEBI" id="CHEBI:61977"/>
        <dbReference type="EC" id="3.1.3.16"/>
    </reaction>
</comment>
<dbReference type="InterPro" id="IPR000387">
    <property type="entry name" value="Tyr_Pase_dom"/>
</dbReference>
<evidence type="ECO:0000256" key="5">
    <source>
        <dbReference type="ARBA" id="ARBA00048336"/>
    </source>
</evidence>
<dbReference type="SMART" id="SM00404">
    <property type="entry name" value="PTPc_motif"/>
    <property type="match status" value="1"/>
</dbReference>
<dbReference type="PRINTS" id="PR01908">
    <property type="entry name" value="ADSPHPHTASE"/>
</dbReference>
<evidence type="ECO:0000313" key="10">
    <source>
        <dbReference type="Proteomes" id="UP001519460"/>
    </source>
</evidence>
<dbReference type="InterPro" id="IPR016130">
    <property type="entry name" value="Tyr_Pase_AS"/>
</dbReference>
<evidence type="ECO:0000256" key="1">
    <source>
        <dbReference type="ARBA" id="ARBA00009580"/>
    </source>
</evidence>
<dbReference type="Pfam" id="PF00782">
    <property type="entry name" value="DSPc"/>
    <property type="match status" value="1"/>
</dbReference>
<dbReference type="GO" id="GO:0004722">
    <property type="term" value="F:protein serine/threonine phosphatase activity"/>
    <property type="evidence" value="ECO:0007669"/>
    <property type="project" value="UniProtKB-EC"/>
</dbReference>
<proteinExistence type="inferred from homology"/>
<dbReference type="FunFam" id="3.90.190.10:FF:000004">
    <property type="entry name" value="Protein phosphatase Slingshot homolog 2"/>
    <property type="match status" value="1"/>
</dbReference>
<dbReference type="SMART" id="SM00195">
    <property type="entry name" value="DSPc"/>
    <property type="match status" value="1"/>
</dbReference>
<dbReference type="InterPro" id="IPR020422">
    <property type="entry name" value="TYR_PHOSPHATASE_DUAL_dom"/>
</dbReference>
<dbReference type="SUPFAM" id="SSF52799">
    <property type="entry name" value="(Phosphotyrosine protein) phosphatases II"/>
    <property type="match status" value="1"/>
</dbReference>
<gene>
    <name evidence="9" type="ORF">BaRGS_00015554</name>
</gene>
<dbReference type="Proteomes" id="UP001519460">
    <property type="component" value="Unassembled WGS sequence"/>
</dbReference>
<feature type="domain" description="Tyrosine specific protein phosphatases" evidence="8">
    <location>
        <begin position="153"/>
        <end position="212"/>
    </location>
</feature>
<evidence type="ECO:0000313" key="9">
    <source>
        <dbReference type="EMBL" id="KAK7493217.1"/>
    </source>
</evidence>
<keyword evidence="10" id="KW-1185">Reference proteome</keyword>
<keyword evidence="3" id="KW-0378">Hydrolase</keyword>
<dbReference type="EC" id="3.1.3.16" evidence="2"/>
<dbReference type="InterPro" id="IPR000340">
    <property type="entry name" value="Dual-sp_phosphatase_cat-dom"/>
</dbReference>
<comment type="similarity">
    <text evidence="1">Belongs to the protein-tyrosine phosphatase family.</text>
</comment>
<evidence type="ECO:0000256" key="3">
    <source>
        <dbReference type="ARBA" id="ARBA00022801"/>
    </source>
</evidence>
<dbReference type="PROSITE" id="PS50056">
    <property type="entry name" value="TYR_PHOSPHATASE_2"/>
    <property type="match status" value="1"/>
</dbReference>
<name>A0ABD0L1D3_9CAEN</name>
<evidence type="ECO:0000256" key="4">
    <source>
        <dbReference type="ARBA" id="ARBA00022912"/>
    </source>
</evidence>
<feature type="region of interest" description="Disordered" evidence="6">
    <location>
        <begin position="1"/>
        <end position="30"/>
    </location>
</feature>
<dbReference type="EMBL" id="JACVVK020000095">
    <property type="protein sequence ID" value="KAK7493217.1"/>
    <property type="molecule type" value="Genomic_DNA"/>
</dbReference>
<dbReference type="PROSITE" id="PS50054">
    <property type="entry name" value="TYR_PHOSPHATASE_DUAL"/>
    <property type="match status" value="1"/>
</dbReference>
<dbReference type="InterPro" id="IPR003595">
    <property type="entry name" value="Tyr_Pase_cat"/>
</dbReference>
<reference evidence="9 10" key="1">
    <citation type="journal article" date="2023" name="Sci. Data">
        <title>Genome assembly of the Korean intertidal mud-creeper Batillaria attramentaria.</title>
        <authorList>
            <person name="Patra A.K."/>
            <person name="Ho P.T."/>
            <person name="Jun S."/>
            <person name="Lee S.J."/>
            <person name="Kim Y."/>
            <person name="Won Y.J."/>
        </authorList>
    </citation>
    <scope>NUCLEOTIDE SEQUENCE [LARGE SCALE GENOMIC DNA]</scope>
    <source>
        <strain evidence="9">Wonlab-2016</strain>
    </source>
</reference>
<dbReference type="Gene3D" id="3.90.190.10">
    <property type="entry name" value="Protein tyrosine phosphatase superfamily"/>
    <property type="match status" value="1"/>
</dbReference>
<dbReference type="PROSITE" id="PS00383">
    <property type="entry name" value="TYR_PHOSPHATASE_1"/>
    <property type="match status" value="1"/>
</dbReference>
<dbReference type="InterPro" id="IPR029021">
    <property type="entry name" value="Prot-tyrosine_phosphatase-like"/>
</dbReference>
<accession>A0ABD0L1D3</accession>
<feature type="domain" description="Tyrosine-protein phosphatase" evidence="7">
    <location>
        <begin position="91"/>
        <end position="232"/>
    </location>
</feature>
<evidence type="ECO:0000259" key="8">
    <source>
        <dbReference type="PROSITE" id="PS50056"/>
    </source>
</evidence>
<protein>
    <recommendedName>
        <fullName evidence="2">protein-serine/threonine phosphatase</fullName>
        <ecNumber evidence="2">3.1.3.16</ecNumber>
    </recommendedName>
</protein>
<keyword evidence="4" id="KW-0904">Protein phosphatase</keyword>
<evidence type="ECO:0000256" key="2">
    <source>
        <dbReference type="ARBA" id="ARBA00013081"/>
    </source>
</evidence>
<sequence>MADSEKPLPQRSPSKHPHYQDRCPPPLDLTQSLSQQLTSFNKSSLRKTETVVTLPDGRQVVEGKDDQGRTITKSISFGSLGFVGVVQLDLQVGEILPGLIMGSQDVAHNMELLDKFKVTHILNVASHVENIYPEKFTYLSMDLRDLPDFPISKAFPEAIEFIDKAIKSGGCVLVHCNAGISRSATIVLAYLMKAKGLSLNDAFTYLRSKRPSSFPNSGFMIQLKTFEDSLAKETESESQ</sequence>
<dbReference type="PANTHER" id="PTHR46377">
    <property type="entry name" value="DUAL SPECIFICITY PROTEIN PHOSPHATASE 19"/>
    <property type="match status" value="1"/>
</dbReference>